<gene>
    <name evidence="1" type="ORF">ACFOZ4_11630</name>
</gene>
<sequence>MTTTVWPIGHYLGEYPADGTMDGGHHVRLGSRTIVLSTAEIAAWSAAAGTEHDPADPLLKARGLIAVVAIESSVAFADRHRLRPQLSAIGHPLGDAEPRFAIGVGATATALVDPVLREIWRWCGATRTLWTLCRKLHPDAPERVLAHFLLHGRELIQGGAAYLDVA</sequence>
<comment type="caution">
    <text evidence="1">The sequence shown here is derived from an EMBL/GenBank/DDBJ whole genome shotgun (WGS) entry which is preliminary data.</text>
</comment>
<dbReference type="Proteomes" id="UP001595816">
    <property type="component" value="Unassembled WGS sequence"/>
</dbReference>
<dbReference type="EMBL" id="JBHSAY010000006">
    <property type="protein sequence ID" value="MFC4131253.1"/>
    <property type="molecule type" value="Genomic_DNA"/>
</dbReference>
<evidence type="ECO:0000313" key="1">
    <source>
        <dbReference type="EMBL" id="MFC4131253.1"/>
    </source>
</evidence>
<proteinExistence type="predicted"/>
<protein>
    <submittedName>
        <fullName evidence="1">Uncharacterized protein</fullName>
    </submittedName>
</protein>
<organism evidence="1 2">
    <name type="scientific">Hamadaea flava</name>
    <dbReference type="NCBI Taxonomy" id="1742688"/>
    <lineage>
        <taxon>Bacteria</taxon>
        <taxon>Bacillati</taxon>
        <taxon>Actinomycetota</taxon>
        <taxon>Actinomycetes</taxon>
        <taxon>Micromonosporales</taxon>
        <taxon>Micromonosporaceae</taxon>
        <taxon>Hamadaea</taxon>
    </lineage>
</organism>
<accession>A0ABV8LLU3</accession>
<reference evidence="2" key="1">
    <citation type="journal article" date="2019" name="Int. J. Syst. Evol. Microbiol.">
        <title>The Global Catalogue of Microorganisms (GCM) 10K type strain sequencing project: providing services to taxonomists for standard genome sequencing and annotation.</title>
        <authorList>
            <consortium name="The Broad Institute Genomics Platform"/>
            <consortium name="The Broad Institute Genome Sequencing Center for Infectious Disease"/>
            <person name="Wu L."/>
            <person name="Ma J."/>
        </authorList>
    </citation>
    <scope>NUCLEOTIDE SEQUENCE [LARGE SCALE GENOMIC DNA]</scope>
    <source>
        <strain evidence="2">CGMCC 4.7289</strain>
    </source>
</reference>
<keyword evidence="2" id="KW-1185">Reference proteome</keyword>
<dbReference type="RefSeq" id="WP_253754611.1">
    <property type="nucleotide sequence ID" value="NZ_JAMZDZ010000001.1"/>
</dbReference>
<name>A0ABV8LLU3_9ACTN</name>
<evidence type="ECO:0000313" key="2">
    <source>
        <dbReference type="Proteomes" id="UP001595816"/>
    </source>
</evidence>